<proteinExistence type="predicted"/>
<feature type="region of interest" description="Disordered" evidence="1">
    <location>
        <begin position="43"/>
        <end position="69"/>
    </location>
</feature>
<dbReference type="AlphaFoldDB" id="A0A6J4SVX4"/>
<dbReference type="EMBL" id="CADCVP010000242">
    <property type="protein sequence ID" value="CAA9506975.1"/>
    <property type="molecule type" value="Genomic_DNA"/>
</dbReference>
<accession>A0A6J4SVX4</accession>
<evidence type="ECO:0000313" key="2">
    <source>
        <dbReference type="EMBL" id="CAA9506975.1"/>
    </source>
</evidence>
<gene>
    <name evidence="2" type="ORF">AVDCRST_MAG69-2260</name>
</gene>
<reference evidence="2" key="1">
    <citation type="submission" date="2020-02" db="EMBL/GenBank/DDBJ databases">
        <authorList>
            <person name="Meier V. D."/>
        </authorList>
    </citation>
    <scope>NUCLEOTIDE SEQUENCE</scope>
    <source>
        <strain evidence="2">AVDCRST_MAG69</strain>
    </source>
</reference>
<feature type="region of interest" description="Disordered" evidence="1">
    <location>
        <begin position="1"/>
        <end position="31"/>
    </location>
</feature>
<name>A0A6J4SVX4_9ACTN</name>
<feature type="compositionally biased region" description="Gly residues" evidence="1">
    <location>
        <begin position="51"/>
        <end position="60"/>
    </location>
</feature>
<feature type="non-terminal residue" evidence="2">
    <location>
        <position position="1"/>
    </location>
</feature>
<protein>
    <submittedName>
        <fullName evidence="2">Uncharacterized protein</fullName>
    </submittedName>
</protein>
<feature type="compositionally biased region" description="Basic and acidic residues" evidence="1">
    <location>
        <begin position="9"/>
        <end position="26"/>
    </location>
</feature>
<feature type="non-terminal residue" evidence="2">
    <location>
        <position position="69"/>
    </location>
</feature>
<sequence length="69" mass="6920">AHPGTRRRAAPDGRRPAGGRDTRDVAGRGPLVDGCAPAAALLGGRHRGRAGRGGLPGPRGRGLVPAARL</sequence>
<organism evidence="2">
    <name type="scientific">uncultured Solirubrobacteraceae bacterium</name>
    <dbReference type="NCBI Taxonomy" id="1162706"/>
    <lineage>
        <taxon>Bacteria</taxon>
        <taxon>Bacillati</taxon>
        <taxon>Actinomycetota</taxon>
        <taxon>Thermoleophilia</taxon>
        <taxon>Solirubrobacterales</taxon>
        <taxon>Solirubrobacteraceae</taxon>
        <taxon>environmental samples</taxon>
    </lineage>
</organism>
<evidence type="ECO:0000256" key="1">
    <source>
        <dbReference type="SAM" id="MobiDB-lite"/>
    </source>
</evidence>